<dbReference type="Proteomes" id="UP000240819">
    <property type="component" value="Segment"/>
</dbReference>
<accession>A0A2H5BGQ9</accession>
<protein>
    <submittedName>
        <fullName evidence="1">Uncharacterized protein</fullName>
    </submittedName>
</protein>
<evidence type="ECO:0000313" key="1">
    <source>
        <dbReference type="EMBL" id="AUG85182.1"/>
    </source>
</evidence>
<name>A0A2H5BGQ9_9CAUD</name>
<keyword evidence="2" id="KW-1185">Reference proteome</keyword>
<proteinExistence type="predicted"/>
<sequence>MTDVADRYRVKKILDRIRMKYETELVSDHEGFRELHIYCCKTRCNRVNITVWKRDQTFGIFGDDDSPQGKESIPLDKLEDLLEIIL</sequence>
<gene>
    <name evidence="1" type="ORF">CETO_200</name>
</gene>
<evidence type="ECO:0000313" key="2">
    <source>
        <dbReference type="Proteomes" id="UP000240819"/>
    </source>
</evidence>
<reference evidence="1 2" key="1">
    <citation type="submission" date="2017-12" db="EMBL/GenBank/DDBJ databases">
        <authorList>
            <person name="Lestochi C.V."/>
            <person name="Miller K.C."/>
            <person name="Miller J.S."/>
            <person name="Stanton M.L."/>
            <person name="Broussard G.W."/>
        </authorList>
    </citation>
    <scope>NUCLEOTIDE SEQUENCE [LARGE SCALE GENOMIC DNA]</scope>
</reference>
<organism evidence="1 2">
    <name type="scientific">Vibrio phage Ceto</name>
    <dbReference type="NCBI Taxonomy" id="2570300"/>
    <lineage>
        <taxon>Viruses</taxon>
        <taxon>Duplodnaviria</taxon>
        <taxon>Heunggongvirae</taxon>
        <taxon>Uroviricota</taxon>
        <taxon>Caudoviricetes</taxon>
        <taxon>Demerecviridae</taxon>
        <taxon>Ermolyevavirinae</taxon>
        <taxon>Cetovirus</taxon>
        <taxon>Cetovirus ceto</taxon>
    </lineage>
</organism>
<dbReference type="EMBL" id="MG649966">
    <property type="protein sequence ID" value="AUG85182.1"/>
    <property type="molecule type" value="Genomic_DNA"/>
</dbReference>